<reference evidence="7 8" key="1">
    <citation type="submission" date="2016-08" db="EMBL/GenBank/DDBJ databases">
        <title>New Insights into Marine Group III Euryarchaeota, from dark to light.</title>
        <authorList>
            <person name="Haro-Moreno J.M."/>
            <person name="Rodriguez-Valera F."/>
            <person name="Lopez-Garcia P."/>
            <person name="Moreira D."/>
            <person name="Martin-Cuadrado A.B."/>
        </authorList>
    </citation>
    <scope>NUCLEOTIDE SEQUENCE [LARGE SCALE GENOMIC DNA]</scope>
    <source>
        <strain evidence="7">CG-Bathy1</strain>
    </source>
</reference>
<dbReference type="Proteomes" id="UP000183815">
    <property type="component" value="Unassembled WGS sequence"/>
</dbReference>
<dbReference type="GO" id="GO:0009231">
    <property type="term" value="P:riboflavin biosynthetic process"/>
    <property type="evidence" value="ECO:0007669"/>
    <property type="project" value="UniProtKB-UniPathway"/>
</dbReference>
<keyword evidence="4" id="KW-0686">Riboflavin biosynthesis</keyword>
<sequence>MSKNVVFIAGEYHKETVEKMINEADSVLAEHNLSLFDICWVPGSMEKPLALKHFLKLDEVDAAVVLGVIEKGETMHGEIMGHSVVNAILSLQLEFMKPIGIGIIGPGVNDNQIEERIIPYARNAVKAVVSMLSLGS</sequence>
<dbReference type="Pfam" id="PF00885">
    <property type="entry name" value="DMRL_synthase"/>
    <property type="match status" value="1"/>
</dbReference>
<dbReference type="PANTHER" id="PTHR21058">
    <property type="entry name" value="6,7-DIMETHYL-8-RIBITYLLUMAZINE SYNTHASE DMRL SYNTHASE LUMAZINE SYNTHASE"/>
    <property type="match status" value="1"/>
</dbReference>
<dbReference type="UniPathway" id="UPA00275">
    <property type="reaction ID" value="UER00404"/>
</dbReference>
<comment type="pathway">
    <text evidence="1">Cofactor biosynthesis; riboflavin biosynthesis; riboflavin from 2-hydroxy-3-oxobutyl phosphate and 5-amino-6-(D-ribitylamino)uracil: step 1/2.</text>
</comment>
<protein>
    <recommendedName>
        <fullName evidence="3">6,7-dimethyl-8-ribityllumazine synthase</fullName>
        <ecNumber evidence="3">2.5.1.78</ecNumber>
    </recommendedName>
</protein>
<dbReference type="EMBL" id="MIYU01000012">
    <property type="protein sequence ID" value="OIR16641.1"/>
    <property type="molecule type" value="Genomic_DNA"/>
</dbReference>
<evidence type="ECO:0000256" key="2">
    <source>
        <dbReference type="ARBA" id="ARBA00007424"/>
    </source>
</evidence>
<evidence type="ECO:0000256" key="4">
    <source>
        <dbReference type="ARBA" id="ARBA00022619"/>
    </source>
</evidence>
<evidence type="ECO:0000256" key="5">
    <source>
        <dbReference type="ARBA" id="ARBA00022679"/>
    </source>
</evidence>
<dbReference type="EC" id="2.5.1.78" evidence="3"/>
<keyword evidence="5" id="KW-0808">Transferase</keyword>
<name>A0A1J5T700_9ARCH</name>
<dbReference type="Gene3D" id="3.40.50.960">
    <property type="entry name" value="Lumazine/riboflavin synthase"/>
    <property type="match status" value="1"/>
</dbReference>
<comment type="caution">
    <text evidence="7">The sequence shown here is derived from an EMBL/GenBank/DDBJ whole genome shotgun (WGS) entry which is preliminary data.</text>
</comment>
<evidence type="ECO:0000256" key="6">
    <source>
        <dbReference type="ARBA" id="ARBA00048785"/>
    </source>
</evidence>
<comment type="catalytic activity">
    <reaction evidence="6">
        <text>(2S)-2-hydroxy-3-oxobutyl phosphate + 5-amino-6-(D-ribitylamino)uracil = 6,7-dimethyl-8-(1-D-ribityl)lumazine + phosphate + 2 H2O + H(+)</text>
        <dbReference type="Rhea" id="RHEA:26152"/>
        <dbReference type="ChEBI" id="CHEBI:15377"/>
        <dbReference type="ChEBI" id="CHEBI:15378"/>
        <dbReference type="ChEBI" id="CHEBI:15934"/>
        <dbReference type="ChEBI" id="CHEBI:43474"/>
        <dbReference type="ChEBI" id="CHEBI:58201"/>
        <dbReference type="ChEBI" id="CHEBI:58830"/>
        <dbReference type="EC" id="2.5.1.78"/>
    </reaction>
</comment>
<dbReference type="SUPFAM" id="SSF52121">
    <property type="entry name" value="Lumazine synthase"/>
    <property type="match status" value="1"/>
</dbReference>
<gene>
    <name evidence="7" type="ORF">BEU04_01525</name>
</gene>
<dbReference type="AlphaFoldDB" id="A0A1J5T700"/>
<dbReference type="InterPro" id="IPR034964">
    <property type="entry name" value="LS"/>
</dbReference>
<evidence type="ECO:0000256" key="3">
    <source>
        <dbReference type="ARBA" id="ARBA00012664"/>
    </source>
</evidence>
<dbReference type="PANTHER" id="PTHR21058:SF0">
    <property type="entry name" value="6,7-DIMETHYL-8-RIBITYLLUMAZINE SYNTHASE"/>
    <property type="match status" value="1"/>
</dbReference>
<dbReference type="GO" id="GO:0000906">
    <property type="term" value="F:6,7-dimethyl-8-ribityllumazine synthase activity"/>
    <property type="evidence" value="ECO:0007669"/>
    <property type="project" value="UniProtKB-EC"/>
</dbReference>
<dbReference type="GO" id="GO:0009349">
    <property type="term" value="C:riboflavin synthase complex"/>
    <property type="evidence" value="ECO:0007669"/>
    <property type="project" value="InterPro"/>
</dbReference>
<accession>A0A1J5T700</accession>
<evidence type="ECO:0000313" key="8">
    <source>
        <dbReference type="Proteomes" id="UP000183815"/>
    </source>
</evidence>
<evidence type="ECO:0000313" key="7">
    <source>
        <dbReference type="EMBL" id="OIR16641.1"/>
    </source>
</evidence>
<evidence type="ECO:0000256" key="1">
    <source>
        <dbReference type="ARBA" id="ARBA00004917"/>
    </source>
</evidence>
<proteinExistence type="inferred from homology"/>
<comment type="similarity">
    <text evidence="2">Belongs to the DMRL synthase family.</text>
</comment>
<dbReference type="InterPro" id="IPR002180">
    <property type="entry name" value="LS/RS"/>
</dbReference>
<organism evidence="7 8">
    <name type="scientific">Marine Group III euryarchaeote CG-Bathy1</name>
    <dbReference type="NCBI Taxonomy" id="1889001"/>
    <lineage>
        <taxon>Archaea</taxon>
        <taxon>Methanobacteriati</taxon>
        <taxon>Thermoplasmatota</taxon>
        <taxon>Thermoplasmata</taxon>
        <taxon>Candidatus Thermoprofundales</taxon>
    </lineage>
</organism>
<dbReference type="InterPro" id="IPR036467">
    <property type="entry name" value="LS/RS_sf"/>
</dbReference>